<dbReference type="NCBIfam" id="NF041776">
    <property type="entry name" value="xylosidase_Xyl3A"/>
    <property type="match status" value="1"/>
</dbReference>
<dbReference type="Proteomes" id="UP001055114">
    <property type="component" value="Unassembled WGS sequence"/>
</dbReference>
<evidence type="ECO:0000313" key="6">
    <source>
        <dbReference type="EMBL" id="MTU28853.1"/>
    </source>
</evidence>
<dbReference type="EMBL" id="QSUP01000005">
    <property type="protein sequence ID" value="RGN52675.1"/>
    <property type="molecule type" value="Genomic_DNA"/>
</dbReference>
<proteinExistence type="inferred from homology"/>
<dbReference type="Proteomes" id="UP000482671">
    <property type="component" value="Unassembled WGS sequence"/>
</dbReference>
<evidence type="ECO:0000313" key="5">
    <source>
        <dbReference type="EMBL" id="GKH73995.1"/>
    </source>
</evidence>
<dbReference type="EMBL" id="WNCN01000010">
    <property type="protein sequence ID" value="MTU39765.1"/>
    <property type="molecule type" value="Genomic_DNA"/>
</dbReference>
<dbReference type="SUPFAM" id="SSF52279">
    <property type="entry name" value="Beta-D-glucan exohydrolase, C-terminal domain"/>
    <property type="match status" value="1"/>
</dbReference>
<dbReference type="SUPFAM" id="SSF56988">
    <property type="entry name" value="Anthrax protective antigen"/>
    <property type="match status" value="1"/>
</dbReference>
<evidence type="ECO:0000313" key="14">
    <source>
        <dbReference type="Proteomes" id="UP000437446"/>
    </source>
</evidence>
<accession>A0A355VQ61</accession>
<dbReference type="GeneID" id="49202563"/>
<dbReference type="STRING" id="46503.ERS852463_00129"/>
<evidence type="ECO:0000313" key="15">
    <source>
        <dbReference type="Proteomes" id="UP000482671"/>
    </source>
</evidence>
<dbReference type="Pfam" id="PF01915">
    <property type="entry name" value="Glyco_hydro_3_C"/>
    <property type="match status" value="1"/>
</dbReference>
<dbReference type="SUPFAM" id="SSF51445">
    <property type="entry name" value="(Trans)glycosidases"/>
    <property type="match status" value="1"/>
</dbReference>
<dbReference type="GO" id="GO:0031222">
    <property type="term" value="P:arabinan catabolic process"/>
    <property type="evidence" value="ECO:0007669"/>
    <property type="project" value="TreeGrafter"/>
</dbReference>
<dbReference type="InterPro" id="IPR037524">
    <property type="entry name" value="PA14/GLEYA"/>
</dbReference>
<dbReference type="Pfam" id="PF14310">
    <property type="entry name" value="Fn3-like"/>
    <property type="match status" value="1"/>
</dbReference>
<dbReference type="AlphaFoldDB" id="A0A355VQ61"/>
<dbReference type="Proteomes" id="UP000434916">
    <property type="component" value="Unassembled WGS sequence"/>
</dbReference>
<dbReference type="GO" id="GO:0046556">
    <property type="term" value="F:alpha-L-arabinofuranosidase activity"/>
    <property type="evidence" value="ECO:0007669"/>
    <property type="project" value="TreeGrafter"/>
</dbReference>
<dbReference type="InterPro" id="IPR013783">
    <property type="entry name" value="Ig-like_fold"/>
</dbReference>
<dbReference type="EMBL" id="WNDD01000011">
    <property type="protein sequence ID" value="MTV02115.1"/>
    <property type="molecule type" value="Genomic_DNA"/>
</dbReference>
<dbReference type="InterPro" id="IPR026891">
    <property type="entry name" value="Fn3-like"/>
</dbReference>
<dbReference type="SMART" id="SM00758">
    <property type="entry name" value="PA14"/>
    <property type="match status" value="1"/>
</dbReference>
<dbReference type="Gene3D" id="3.90.182.10">
    <property type="entry name" value="Toxin - Anthrax Protective Antigen,domain 1"/>
    <property type="match status" value="1"/>
</dbReference>
<reference evidence="5" key="3">
    <citation type="submission" date="2022-01" db="EMBL/GenBank/DDBJ databases">
        <title>Novel bile acid biosynthetic pathways are enriched in the microbiome of centenarians.</title>
        <authorList>
            <person name="Sato Y."/>
            <person name="Atarashi K."/>
            <person name="Plichta R.D."/>
            <person name="Arai Y."/>
            <person name="Sasajima S."/>
            <person name="Kearney M.S."/>
            <person name="Suda W."/>
            <person name="Takeshita K."/>
            <person name="Sasaki T."/>
            <person name="Okamoto S."/>
            <person name="Skelly N.A."/>
            <person name="Okamura Y."/>
            <person name="Vlamakis H."/>
            <person name="Li Y."/>
            <person name="Tanoue T."/>
            <person name="Takei H."/>
            <person name="Nittono H."/>
            <person name="Narushima S."/>
            <person name="Irie J."/>
            <person name="Itoh H."/>
            <person name="Moriya K."/>
            <person name="Sugiura Y."/>
            <person name="Suematsu M."/>
            <person name="Moritoki N."/>
            <person name="Shibata S."/>
            <person name="Littman R.D."/>
            <person name="Fischbach A.M."/>
            <person name="Uwamino Y."/>
            <person name="Inoue T."/>
            <person name="Honda A."/>
            <person name="Hattori M."/>
            <person name="Murai T."/>
            <person name="Xavier J.R."/>
            <person name="Hirose N."/>
            <person name="Honda K."/>
        </authorList>
    </citation>
    <scope>NUCLEOTIDE SEQUENCE</scope>
    <source>
        <strain evidence="5">CE91-St3</strain>
    </source>
</reference>
<evidence type="ECO:0000313" key="12">
    <source>
        <dbReference type="Proteomes" id="UP000283732"/>
    </source>
</evidence>
<comment type="caution">
    <text evidence="10">The sequence shown here is derived from an EMBL/GenBank/DDBJ whole genome shotgun (WGS) entry which is preliminary data.</text>
</comment>
<keyword evidence="3 10" id="KW-0378">Hydrolase</keyword>
<dbReference type="RefSeq" id="WP_005640269.1">
    <property type="nucleotide sequence ID" value="NZ_BAABYG010000001.1"/>
</dbReference>
<evidence type="ECO:0000256" key="3">
    <source>
        <dbReference type="ARBA" id="ARBA00022801"/>
    </source>
</evidence>
<dbReference type="PANTHER" id="PTHR42721:SF3">
    <property type="entry name" value="BETA-D-XYLOSIDASE 5-RELATED"/>
    <property type="match status" value="1"/>
</dbReference>
<keyword evidence="13" id="KW-1185">Reference proteome</keyword>
<evidence type="ECO:0000259" key="4">
    <source>
        <dbReference type="PROSITE" id="PS51820"/>
    </source>
</evidence>
<evidence type="ECO:0000313" key="9">
    <source>
        <dbReference type="EMBL" id="RGN52675.1"/>
    </source>
</evidence>
<evidence type="ECO:0000313" key="10">
    <source>
        <dbReference type="EMBL" id="RHH75786.1"/>
    </source>
</evidence>
<dbReference type="Pfam" id="PF00933">
    <property type="entry name" value="Glyco_hydro_3"/>
    <property type="match status" value="1"/>
</dbReference>
<dbReference type="InterPro" id="IPR017853">
    <property type="entry name" value="GH"/>
</dbReference>
<feature type="domain" description="PA14" evidence="4">
    <location>
        <begin position="462"/>
        <end position="603"/>
    </location>
</feature>
<organism evidence="10 12">
    <name type="scientific">Parabacteroides merdae</name>
    <dbReference type="NCBI Taxonomy" id="46503"/>
    <lineage>
        <taxon>Bacteria</taxon>
        <taxon>Pseudomonadati</taxon>
        <taxon>Bacteroidota</taxon>
        <taxon>Bacteroidia</taxon>
        <taxon>Bacteroidales</taxon>
        <taxon>Tannerellaceae</taxon>
        <taxon>Parabacteroides</taxon>
    </lineage>
</organism>
<sequence length="868" mass="97644">MRMKHLTVAALTLLLSVSCSQRQEDYPFRNPDLPIDERIDDLLKRLTAEEKIGQMMNTTPAIERLGIPEYDWWNEALHGVARAGKATVFPQAIAMAATFDDDALYETFTMVSDEARAKYHQYQKNKEYDRYKGLTFWTPNINIFRDPRWGRGMETYGEDPYLTERMGVAVVKGLQGDDPKYFKTHACAKHYAVHSGPEWNRHEFDVTVTPRDLWQTYLPAFEALVKKGNVQEVMCAYNRYQGKPCCSSDKLLIDILRNSWGYENIILSDCGAINDFWQRDERTPRHETHPDAESASADAVLNGTDLECGNSYKALIKALKEGKISENDLDVSLRRLLKGRFELGMFDPDERVPYAQIPYNVVESPEHVAQALEMAHKSMVLLKNKNNTLPLSKTIRKIAVVGPNAADSTMLWANYNGFPTHTVTILEGIRNKVPDTEVIYELGCNHAADFVIQDLGNHITSPAGQGFASEFYNNTEFKGEAVYKGLASQLHYTTGGNTQFAPNVNLTNFTARFTGEFEAPETEQVEIKLSGNDAFRLFIGDEKVAEVWENEYGAEKTYMLNAEKGKKYPVKIEYMQRTGSADLNFQIGTRRPVDYAATAAKVKDADVIVYVGGISPRLEGEEMPVNVEGFKKGDRTNIEIPKVQQEMVKALKATGKPVVYVLCTGSALALNWEDANIDAILNAWYGGQEAGTAVADILFGDYNPSGRLPVTFYKSIDQLPDFEDYSMKGRTYRYMTETPLYPFGYGLSYTNFAYRNAKLSSGKITKDQSVTLTFDIANTGKMDGDEVAQIYIKNPNDPEGPIKALKAFLRVHVKAGDSQEVNIELTPEAFHSFNDNTQTMEVRPGKYQILYGGSSDEKALERLELTIE</sequence>
<dbReference type="Proteomes" id="UP000283732">
    <property type="component" value="Unassembled WGS sequence"/>
</dbReference>
<dbReference type="InterPro" id="IPR011658">
    <property type="entry name" value="PA14_dom"/>
</dbReference>
<gene>
    <name evidence="5" type="ORF">CE91St3_38580</name>
    <name evidence="10" type="ORF">DW191_15000</name>
    <name evidence="9" type="ORF">DXB61_06185</name>
    <name evidence="6" type="ORF">GMD66_06415</name>
    <name evidence="7" type="ORF">GMD82_09785</name>
    <name evidence="8" type="ORF">GME02_10675</name>
</gene>
<dbReference type="EMBL" id="WNCR01000002">
    <property type="protein sequence ID" value="MTU28853.1"/>
    <property type="molecule type" value="Genomic_DNA"/>
</dbReference>
<dbReference type="InterPro" id="IPR001764">
    <property type="entry name" value="Glyco_hydro_3_N"/>
</dbReference>
<dbReference type="PROSITE" id="PS51820">
    <property type="entry name" value="PA14"/>
    <property type="match status" value="1"/>
</dbReference>
<dbReference type="EMBL" id="BQNZ01000004">
    <property type="protein sequence ID" value="GKH73995.1"/>
    <property type="molecule type" value="Genomic_DNA"/>
</dbReference>
<comment type="similarity">
    <text evidence="1">Belongs to the glycosyl hydrolase 3 family.</text>
</comment>
<reference evidence="11 12" key="1">
    <citation type="submission" date="2018-08" db="EMBL/GenBank/DDBJ databases">
        <title>A genome reference for cultivated species of the human gut microbiota.</title>
        <authorList>
            <person name="Zou Y."/>
            <person name="Xue W."/>
            <person name="Luo G."/>
        </authorList>
    </citation>
    <scope>NUCLEOTIDE SEQUENCE [LARGE SCALE GENOMIC DNA]</scope>
    <source>
        <strain evidence="10 12">AM16-50</strain>
        <strain evidence="9 11">OM05-11AA</strain>
    </source>
</reference>
<dbReference type="OrthoDB" id="9805821at2"/>
<evidence type="ECO:0000256" key="2">
    <source>
        <dbReference type="ARBA" id="ARBA00022729"/>
    </source>
</evidence>
<keyword evidence="2" id="KW-0732">Signal</keyword>
<dbReference type="PANTHER" id="PTHR42721">
    <property type="entry name" value="SUGAR HYDROLASE-RELATED"/>
    <property type="match status" value="1"/>
</dbReference>
<evidence type="ECO:0000313" key="7">
    <source>
        <dbReference type="EMBL" id="MTU39765.1"/>
    </source>
</evidence>
<dbReference type="Gene3D" id="2.60.40.10">
    <property type="entry name" value="Immunoglobulins"/>
    <property type="match status" value="1"/>
</dbReference>
<dbReference type="Gene3D" id="3.40.50.1700">
    <property type="entry name" value="Glycoside hydrolase family 3 C-terminal domain"/>
    <property type="match status" value="1"/>
</dbReference>
<dbReference type="EMBL" id="QRKC01000007">
    <property type="protein sequence ID" value="RHH75786.1"/>
    <property type="molecule type" value="Genomic_DNA"/>
</dbReference>
<evidence type="ECO:0000313" key="8">
    <source>
        <dbReference type="EMBL" id="MTV02115.1"/>
    </source>
</evidence>
<name>A0A355VQ61_9BACT</name>
<dbReference type="InterPro" id="IPR054850">
    <property type="entry name" value="Xylosidase_Xyl3A"/>
</dbReference>
<evidence type="ECO:0000256" key="1">
    <source>
        <dbReference type="ARBA" id="ARBA00005336"/>
    </source>
</evidence>
<dbReference type="PROSITE" id="PS51257">
    <property type="entry name" value="PROKAR_LIPOPROTEIN"/>
    <property type="match status" value="1"/>
</dbReference>
<dbReference type="InterPro" id="IPR002772">
    <property type="entry name" value="Glyco_hydro_3_C"/>
</dbReference>
<dbReference type="Proteomes" id="UP000437446">
    <property type="component" value="Unassembled WGS sequence"/>
</dbReference>
<protein>
    <submittedName>
        <fullName evidence="5">Beta-glucosidase</fullName>
    </submittedName>
    <submittedName>
        <fullName evidence="10">Glycosyl hydrolase</fullName>
    </submittedName>
</protein>
<dbReference type="Gene3D" id="3.20.20.300">
    <property type="entry name" value="Glycoside hydrolase, family 3, N-terminal domain"/>
    <property type="match status" value="1"/>
</dbReference>
<dbReference type="GO" id="GO:0009044">
    <property type="term" value="F:xylan 1,4-beta-xylosidase activity"/>
    <property type="evidence" value="ECO:0007669"/>
    <property type="project" value="InterPro"/>
</dbReference>
<evidence type="ECO:0000313" key="11">
    <source>
        <dbReference type="Proteomes" id="UP000261088"/>
    </source>
</evidence>
<evidence type="ECO:0000313" key="13">
    <source>
        <dbReference type="Proteomes" id="UP000434916"/>
    </source>
</evidence>
<dbReference type="PRINTS" id="PR00133">
    <property type="entry name" value="GLHYDRLASE3"/>
</dbReference>
<dbReference type="Pfam" id="PF07691">
    <property type="entry name" value="PA14"/>
    <property type="match status" value="1"/>
</dbReference>
<dbReference type="GO" id="GO:0045493">
    <property type="term" value="P:xylan catabolic process"/>
    <property type="evidence" value="ECO:0007669"/>
    <property type="project" value="InterPro"/>
</dbReference>
<reference evidence="13 14" key="2">
    <citation type="journal article" date="2019" name="Nat. Med.">
        <title>A library of human gut bacterial isolates paired with longitudinal multiomics data enables mechanistic microbiome research.</title>
        <authorList>
            <person name="Poyet M."/>
            <person name="Groussin M."/>
            <person name="Gibbons S.M."/>
            <person name="Avila-Pacheco J."/>
            <person name="Jiang X."/>
            <person name="Kearney S.M."/>
            <person name="Perrotta A.R."/>
            <person name="Berdy B."/>
            <person name="Zhao S."/>
            <person name="Lieberman T.D."/>
            <person name="Swanson P.K."/>
            <person name="Smith M."/>
            <person name="Roesemann S."/>
            <person name="Alexander J.E."/>
            <person name="Rich S.A."/>
            <person name="Livny J."/>
            <person name="Vlamakis H."/>
            <person name="Clish C."/>
            <person name="Bullock K."/>
            <person name="Deik A."/>
            <person name="Scott J."/>
            <person name="Pierce K.A."/>
            <person name="Xavier R.J."/>
            <person name="Alm E.J."/>
        </authorList>
    </citation>
    <scope>NUCLEOTIDE SEQUENCE [LARGE SCALE GENOMIC DNA]</scope>
    <source>
        <strain evidence="8 15">BIOML-A11</strain>
        <strain evidence="6 14">BIOML-A25</strain>
        <strain evidence="7 13">BIOML-A29</strain>
    </source>
</reference>
<dbReference type="InterPro" id="IPR036962">
    <property type="entry name" value="Glyco_hydro_3_N_sf"/>
</dbReference>
<dbReference type="InterPro" id="IPR036881">
    <property type="entry name" value="Glyco_hydro_3_C_sf"/>
</dbReference>
<dbReference type="SMART" id="SM01217">
    <property type="entry name" value="Fn3_like"/>
    <property type="match status" value="1"/>
</dbReference>
<dbReference type="InterPro" id="IPR044993">
    <property type="entry name" value="BXL"/>
</dbReference>
<dbReference type="Proteomes" id="UP000261088">
    <property type="component" value="Unassembled WGS sequence"/>
</dbReference>